<evidence type="ECO:0000256" key="1">
    <source>
        <dbReference type="SAM" id="MobiDB-lite"/>
    </source>
</evidence>
<organism evidence="2 3">
    <name type="scientific">Abeliophyllum distichum</name>
    <dbReference type="NCBI Taxonomy" id="126358"/>
    <lineage>
        <taxon>Eukaryota</taxon>
        <taxon>Viridiplantae</taxon>
        <taxon>Streptophyta</taxon>
        <taxon>Embryophyta</taxon>
        <taxon>Tracheophyta</taxon>
        <taxon>Spermatophyta</taxon>
        <taxon>Magnoliopsida</taxon>
        <taxon>eudicotyledons</taxon>
        <taxon>Gunneridae</taxon>
        <taxon>Pentapetalae</taxon>
        <taxon>asterids</taxon>
        <taxon>lamiids</taxon>
        <taxon>Lamiales</taxon>
        <taxon>Oleaceae</taxon>
        <taxon>Forsythieae</taxon>
        <taxon>Abeliophyllum</taxon>
    </lineage>
</organism>
<dbReference type="Proteomes" id="UP001604336">
    <property type="component" value="Unassembled WGS sequence"/>
</dbReference>
<gene>
    <name evidence="2" type="ORF">Adt_03975</name>
</gene>
<reference evidence="3" key="1">
    <citation type="submission" date="2024-07" db="EMBL/GenBank/DDBJ databases">
        <title>Two chromosome-level genome assemblies of Korean endemic species Abeliophyllum distichum and Forsythia ovata (Oleaceae).</title>
        <authorList>
            <person name="Jang H."/>
        </authorList>
    </citation>
    <scope>NUCLEOTIDE SEQUENCE [LARGE SCALE GENOMIC DNA]</scope>
</reference>
<feature type="region of interest" description="Disordered" evidence="1">
    <location>
        <begin position="1"/>
        <end position="20"/>
    </location>
</feature>
<evidence type="ECO:0000313" key="2">
    <source>
        <dbReference type="EMBL" id="KAL2542997.1"/>
    </source>
</evidence>
<dbReference type="EMBL" id="JBFOLK010000001">
    <property type="protein sequence ID" value="KAL2542997.1"/>
    <property type="molecule type" value="Genomic_DNA"/>
</dbReference>
<accession>A0ABD1W004</accession>
<protein>
    <submittedName>
        <fullName evidence="2">Uncharacterized protein</fullName>
    </submittedName>
</protein>
<sequence>MNLWKKTMDPNASHTTKVVDQKKSTKQRFDALNGQSIRLCDVVETLEKKVETVDVDIHKLNILLDEGSIICAAMTDVVAILLDLKEEMEAMRTSVANTSACSW</sequence>
<comment type="caution">
    <text evidence="2">The sequence shown here is derived from an EMBL/GenBank/DDBJ whole genome shotgun (WGS) entry which is preliminary data.</text>
</comment>
<keyword evidence="3" id="KW-1185">Reference proteome</keyword>
<name>A0ABD1W004_9LAMI</name>
<evidence type="ECO:0000313" key="3">
    <source>
        <dbReference type="Proteomes" id="UP001604336"/>
    </source>
</evidence>
<dbReference type="AlphaFoldDB" id="A0ABD1W004"/>
<proteinExistence type="predicted"/>